<evidence type="ECO:0000313" key="4">
    <source>
        <dbReference type="Proteomes" id="UP001595957"/>
    </source>
</evidence>
<dbReference type="PANTHER" id="PTHR24321:SF8">
    <property type="entry name" value="ESTRADIOL 17-BETA-DEHYDROGENASE 8-RELATED"/>
    <property type="match status" value="1"/>
</dbReference>
<dbReference type="PRINTS" id="PR00081">
    <property type="entry name" value="GDHRDH"/>
</dbReference>
<dbReference type="PRINTS" id="PR00080">
    <property type="entry name" value="SDRFAMILY"/>
</dbReference>
<dbReference type="PANTHER" id="PTHR24321">
    <property type="entry name" value="DEHYDROGENASES, SHORT CHAIN"/>
    <property type="match status" value="1"/>
</dbReference>
<dbReference type="Gene3D" id="3.40.50.720">
    <property type="entry name" value="NAD(P)-binding Rossmann-like Domain"/>
    <property type="match status" value="1"/>
</dbReference>
<dbReference type="InterPro" id="IPR020904">
    <property type="entry name" value="Sc_DH/Rdtase_CS"/>
</dbReference>
<dbReference type="GO" id="GO:0016491">
    <property type="term" value="F:oxidoreductase activity"/>
    <property type="evidence" value="ECO:0007669"/>
    <property type="project" value="UniProtKB-KW"/>
</dbReference>
<gene>
    <name evidence="3" type="ORF">ACFO3E_03265</name>
</gene>
<sequence length="284" mass="29814">MTRLSDKIAIITGGSRGMGAATVRQFVREGAKVVIADLLPEGEALARDLGSSVLFHRTDISSEADWQALLTATESAFGTPDILVNNAAMQRFRSILECEVDDFRKVVDVNLIGAFLGLKVVGGAMVRQRRGSIINISSVDGMRGANGYAAYSASKWGVRGLTKVAAMEFGPRGVRVNSVHPGGVHTVMGNPTGAAVEDIDKGFGMVPAQRSGQPDEIAAATLFLASDEASYIMGAELAVDGGWTAGIYNQMLSGAPEDADYGARTAAHDINKVLDDALRAKAGN</sequence>
<organism evidence="3 4">
    <name type="scientific">Sphingobium tyrosinilyticum</name>
    <dbReference type="NCBI Taxonomy" id="2715436"/>
    <lineage>
        <taxon>Bacteria</taxon>
        <taxon>Pseudomonadati</taxon>
        <taxon>Pseudomonadota</taxon>
        <taxon>Alphaproteobacteria</taxon>
        <taxon>Sphingomonadales</taxon>
        <taxon>Sphingomonadaceae</taxon>
        <taxon>Sphingobium</taxon>
    </lineage>
</organism>
<protein>
    <submittedName>
        <fullName evidence="3">SDR family NAD(P)-dependent oxidoreductase</fullName>
        <ecNumber evidence="3">1.1.1.-</ecNumber>
    </submittedName>
</protein>
<keyword evidence="4" id="KW-1185">Reference proteome</keyword>
<dbReference type="EC" id="1.1.1.-" evidence="3"/>
<evidence type="ECO:0000256" key="1">
    <source>
        <dbReference type="ARBA" id="ARBA00006484"/>
    </source>
</evidence>
<evidence type="ECO:0000313" key="3">
    <source>
        <dbReference type="EMBL" id="MFC4593217.1"/>
    </source>
</evidence>
<dbReference type="Pfam" id="PF13561">
    <property type="entry name" value="adh_short_C2"/>
    <property type="match status" value="1"/>
</dbReference>
<accession>A0ABV9EUW0</accession>
<proteinExistence type="inferred from homology"/>
<dbReference type="SUPFAM" id="SSF51735">
    <property type="entry name" value="NAD(P)-binding Rossmann-fold domains"/>
    <property type="match status" value="1"/>
</dbReference>
<evidence type="ECO:0000256" key="2">
    <source>
        <dbReference type="ARBA" id="ARBA00023002"/>
    </source>
</evidence>
<comment type="caution">
    <text evidence="3">The sequence shown here is derived from an EMBL/GenBank/DDBJ whole genome shotgun (WGS) entry which is preliminary data.</text>
</comment>
<dbReference type="InterPro" id="IPR036291">
    <property type="entry name" value="NAD(P)-bd_dom_sf"/>
</dbReference>
<name>A0ABV9EUW0_9SPHN</name>
<dbReference type="NCBIfam" id="NF005559">
    <property type="entry name" value="PRK07231.1"/>
    <property type="match status" value="1"/>
</dbReference>
<dbReference type="RefSeq" id="WP_380802476.1">
    <property type="nucleotide sequence ID" value="NZ_JBHSFZ010000004.1"/>
</dbReference>
<dbReference type="PROSITE" id="PS00061">
    <property type="entry name" value="ADH_SHORT"/>
    <property type="match status" value="1"/>
</dbReference>
<keyword evidence="2 3" id="KW-0560">Oxidoreductase</keyword>
<dbReference type="InterPro" id="IPR002347">
    <property type="entry name" value="SDR_fam"/>
</dbReference>
<dbReference type="Proteomes" id="UP001595957">
    <property type="component" value="Unassembled WGS sequence"/>
</dbReference>
<dbReference type="EMBL" id="JBHSFZ010000004">
    <property type="protein sequence ID" value="MFC4593217.1"/>
    <property type="molecule type" value="Genomic_DNA"/>
</dbReference>
<reference evidence="4" key="1">
    <citation type="journal article" date="2019" name="Int. J. Syst. Evol. Microbiol.">
        <title>The Global Catalogue of Microorganisms (GCM) 10K type strain sequencing project: providing services to taxonomists for standard genome sequencing and annotation.</title>
        <authorList>
            <consortium name="The Broad Institute Genomics Platform"/>
            <consortium name="The Broad Institute Genome Sequencing Center for Infectious Disease"/>
            <person name="Wu L."/>
            <person name="Ma J."/>
        </authorList>
    </citation>
    <scope>NUCLEOTIDE SEQUENCE [LARGE SCALE GENOMIC DNA]</scope>
    <source>
        <strain evidence="4">NBRC 103632</strain>
    </source>
</reference>
<comment type="similarity">
    <text evidence="1">Belongs to the short-chain dehydrogenases/reductases (SDR) family.</text>
</comment>